<dbReference type="AlphaFoldDB" id="A0A087UWF7"/>
<dbReference type="EMBL" id="KK121995">
    <property type="protein sequence ID" value="KFM81696.1"/>
    <property type="molecule type" value="Genomic_DNA"/>
</dbReference>
<accession>A0A087UWF7</accession>
<feature type="non-terminal residue" evidence="1">
    <location>
        <position position="59"/>
    </location>
</feature>
<reference evidence="1 2" key="1">
    <citation type="submission" date="2013-11" db="EMBL/GenBank/DDBJ databases">
        <title>Genome sequencing of Stegodyphus mimosarum.</title>
        <authorList>
            <person name="Bechsgaard J."/>
        </authorList>
    </citation>
    <scope>NUCLEOTIDE SEQUENCE [LARGE SCALE GENOMIC DNA]</scope>
</reference>
<evidence type="ECO:0000313" key="2">
    <source>
        <dbReference type="Proteomes" id="UP000054359"/>
    </source>
</evidence>
<organism evidence="1 2">
    <name type="scientific">Stegodyphus mimosarum</name>
    <name type="common">African social velvet spider</name>
    <dbReference type="NCBI Taxonomy" id="407821"/>
    <lineage>
        <taxon>Eukaryota</taxon>
        <taxon>Metazoa</taxon>
        <taxon>Ecdysozoa</taxon>
        <taxon>Arthropoda</taxon>
        <taxon>Chelicerata</taxon>
        <taxon>Arachnida</taxon>
        <taxon>Araneae</taxon>
        <taxon>Araneomorphae</taxon>
        <taxon>Entelegynae</taxon>
        <taxon>Eresoidea</taxon>
        <taxon>Eresidae</taxon>
        <taxon>Stegodyphus</taxon>
    </lineage>
</organism>
<protein>
    <submittedName>
        <fullName evidence="1">Uncharacterized protein</fullName>
    </submittedName>
</protein>
<name>A0A087UWF7_STEMI</name>
<keyword evidence="2" id="KW-1185">Reference proteome</keyword>
<evidence type="ECO:0000313" key="1">
    <source>
        <dbReference type="EMBL" id="KFM81696.1"/>
    </source>
</evidence>
<proteinExistence type="predicted"/>
<dbReference type="Proteomes" id="UP000054359">
    <property type="component" value="Unassembled WGS sequence"/>
</dbReference>
<gene>
    <name evidence="1" type="ORF">X975_10365</name>
</gene>
<sequence length="59" mass="6839">MVPLLYLKPALYGISGLLKIQGSCRYVHYICIYKIYIYIYINWYHGSVFNTSSLPITSS</sequence>